<keyword evidence="1" id="KW-0472">Membrane</keyword>
<keyword evidence="1" id="KW-0812">Transmembrane</keyword>
<dbReference type="Proteomes" id="UP000078468">
    <property type="component" value="Plasmid pspa1"/>
</dbReference>
<feature type="transmembrane region" description="Helical" evidence="1">
    <location>
        <begin position="6"/>
        <end position="25"/>
    </location>
</feature>
<name>A0A191VAZ2_9ACTN</name>
<evidence type="ECO:0000313" key="3">
    <source>
        <dbReference type="Proteomes" id="UP000078468"/>
    </source>
</evidence>
<dbReference type="KEGG" id="spav:Spa2297_33810"/>
<dbReference type="EMBL" id="CP015867">
    <property type="protein sequence ID" value="ANJ12201.1"/>
    <property type="molecule type" value="Genomic_DNA"/>
</dbReference>
<organism evidence="2 3">
    <name type="scientific">Streptomyces parvulus</name>
    <dbReference type="NCBI Taxonomy" id="146923"/>
    <lineage>
        <taxon>Bacteria</taxon>
        <taxon>Bacillati</taxon>
        <taxon>Actinomycetota</taxon>
        <taxon>Actinomycetes</taxon>
        <taxon>Kitasatosporales</taxon>
        <taxon>Streptomycetaceae</taxon>
        <taxon>Streptomyces</taxon>
    </lineage>
</organism>
<gene>
    <name evidence="2" type="ORF">Spa2297_33810</name>
</gene>
<evidence type="ECO:0000256" key="1">
    <source>
        <dbReference type="SAM" id="Phobius"/>
    </source>
</evidence>
<proteinExistence type="predicted"/>
<accession>A0A191VAZ2</accession>
<dbReference type="AlphaFoldDB" id="A0A191VAZ2"/>
<reference evidence="2 3" key="1">
    <citation type="submission" date="2016-05" db="EMBL/GenBank/DDBJ databases">
        <title>Non-Contiguous Finished Genome Sequence of Streptomyces parvulus 2297 Integrated Site-Specifically with Actinophage R4.</title>
        <authorList>
            <person name="Nishizawa T."/>
            <person name="Miura T."/>
            <person name="Harada C."/>
            <person name="Guo Y."/>
            <person name="Narisawa K."/>
            <person name="Ohta H."/>
            <person name="Takahashi H."/>
            <person name="Shirai M."/>
        </authorList>
    </citation>
    <scope>NUCLEOTIDE SEQUENCE [LARGE SCALE GENOMIC DNA]</scope>
    <source>
        <strain evidence="2 3">2297</strain>
        <plasmid evidence="3">pspa1</plasmid>
    </source>
</reference>
<geneLocation type="plasmid" evidence="3">
    <name>pspa1</name>
</geneLocation>
<protein>
    <submittedName>
        <fullName evidence="2">Uncharacterized protein</fullName>
    </submittedName>
</protein>
<feature type="transmembrane region" description="Helical" evidence="1">
    <location>
        <begin position="32"/>
        <end position="52"/>
    </location>
</feature>
<evidence type="ECO:0000313" key="2">
    <source>
        <dbReference type="EMBL" id="ANJ12201.1"/>
    </source>
</evidence>
<feature type="transmembrane region" description="Helical" evidence="1">
    <location>
        <begin position="175"/>
        <end position="194"/>
    </location>
</feature>
<keyword evidence="1" id="KW-1133">Transmembrane helix</keyword>
<sequence length="294" mass="31991">MKLAGYAFGGLSGLYAAYYTVLYLTRWEWQRALISAVLFLIIEVLLAAVVLLTRFARLENRLDESVARMEDVRDRLERTRAPARGRFTWLAPTALDEVGGPQRTFVFVPVLMVAGAALSGLAAILQRIAAATVGRGAERRLAGRLTALTAPPAGAKESLEDHPAVPRVRPVRRTLSVAGVVGCLLLVPLLWSALADATQTRPEPPSHAARSTVTFQVQTRGIQDTGGARLAADDLWQTCRRSTASSNQDARLTRVRDGVYVAVIRPALPPHDLMRLHGCLQDANTNRTSAVVLR</sequence>
<keyword evidence="2" id="KW-0614">Plasmid</keyword>
<feature type="transmembrane region" description="Helical" evidence="1">
    <location>
        <begin position="105"/>
        <end position="125"/>
    </location>
</feature>